<protein>
    <submittedName>
        <fullName evidence="1">Transcriptional regulator, AlpA family</fullName>
    </submittedName>
</protein>
<dbReference type="STRING" id="650850.SAMN04488129_108137"/>
<dbReference type="EMBL" id="FOBC01000008">
    <property type="protein sequence ID" value="SEL28632.1"/>
    <property type="molecule type" value="Genomic_DNA"/>
</dbReference>
<proteinExistence type="predicted"/>
<dbReference type="Proteomes" id="UP000198807">
    <property type="component" value="Unassembled WGS sequence"/>
</dbReference>
<dbReference type="Gene3D" id="1.10.238.160">
    <property type="match status" value="1"/>
</dbReference>
<keyword evidence="2" id="KW-1185">Reference proteome</keyword>
<accession>A0A1H7NYK0</accession>
<name>A0A1H7NYK0_9GAMM</name>
<reference evidence="2" key="1">
    <citation type="submission" date="2016-10" db="EMBL/GenBank/DDBJ databases">
        <authorList>
            <person name="Varghese N."/>
            <person name="Submissions S."/>
        </authorList>
    </citation>
    <scope>NUCLEOTIDE SEQUENCE [LARGE SCALE GENOMIC DNA]</scope>
    <source>
        <strain evidence="2">CGMCC 1.9150</strain>
    </source>
</reference>
<evidence type="ECO:0000313" key="2">
    <source>
        <dbReference type="Proteomes" id="UP000198807"/>
    </source>
</evidence>
<sequence>MSMKLIRIKDVMDRTGLAKSTVYKYISKGWLPKPLKPGGRMSAWVEEEIDAYIQELIQKRDMDQE</sequence>
<dbReference type="SUPFAM" id="SSF46955">
    <property type="entry name" value="Putative DNA-binding domain"/>
    <property type="match status" value="1"/>
</dbReference>
<dbReference type="Pfam" id="PF05930">
    <property type="entry name" value="Phage_AlpA"/>
    <property type="match status" value="1"/>
</dbReference>
<dbReference type="InterPro" id="IPR010260">
    <property type="entry name" value="AlpA"/>
</dbReference>
<dbReference type="AlphaFoldDB" id="A0A1H7NYK0"/>
<evidence type="ECO:0000313" key="1">
    <source>
        <dbReference type="EMBL" id="SEL28632.1"/>
    </source>
</evidence>
<dbReference type="InterPro" id="IPR009061">
    <property type="entry name" value="DNA-bd_dom_put_sf"/>
</dbReference>
<organism evidence="1 2">
    <name type="scientific">Halomonas daqiaonensis</name>
    <dbReference type="NCBI Taxonomy" id="650850"/>
    <lineage>
        <taxon>Bacteria</taxon>
        <taxon>Pseudomonadati</taxon>
        <taxon>Pseudomonadota</taxon>
        <taxon>Gammaproteobacteria</taxon>
        <taxon>Oceanospirillales</taxon>
        <taxon>Halomonadaceae</taxon>
        <taxon>Halomonas</taxon>
    </lineage>
</organism>
<dbReference type="RefSeq" id="WP_211607287.1">
    <property type="nucleotide sequence ID" value="NZ_FOBC01000008.1"/>
</dbReference>
<gene>
    <name evidence="1" type="ORF">SAMN04488129_108137</name>
</gene>